<dbReference type="AlphaFoldDB" id="A0A937X2V1"/>
<dbReference type="Proteomes" id="UP000703893">
    <property type="component" value="Unassembled WGS sequence"/>
</dbReference>
<comment type="caution">
    <text evidence="2">The sequence shown here is derived from an EMBL/GenBank/DDBJ whole genome shotgun (WGS) entry which is preliminary data.</text>
</comment>
<feature type="compositionally biased region" description="Basic and acidic residues" evidence="1">
    <location>
        <begin position="66"/>
        <end position="78"/>
    </location>
</feature>
<reference evidence="2 3" key="1">
    <citation type="submission" date="2019-03" db="EMBL/GenBank/DDBJ databases">
        <title>Lake Tanganyika Metagenome-Assembled Genomes (MAGs).</title>
        <authorList>
            <person name="Tran P."/>
        </authorList>
    </citation>
    <scope>NUCLEOTIDE SEQUENCE [LARGE SCALE GENOMIC DNA]</scope>
    <source>
        <strain evidence="2">K_DeepCast_65m_m2_236</strain>
    </source>
</reference>
<feature type="non-terminal residue" evidence="2">
    <location>
        <position position="1"/>
    </location>
</feature>
<accession>A0A937X2V1</accession>
<organism evidence="2 3">
    <name type="scientific">Candidatus Tanganyikabacteria bacterium</name>
    <dbReference type="NCBI Taxonomy" id="2961651"/>
    <lineage>
        <taxon>Bacteria</taxon>
        <taxon>Bacillati</taxon>
        <taxon>Candidatus Sericytochromatia</taxon>
        <taxon>Candidatus Tanganyikabacteria</taxon>
    </lineage>
</organism>
<evidence type="ECO:0000256" key="1">
    <source>
        <dbReference type="SAM" id="MobiDB-lite"/>
    </source>
</evidence>
<sequence>FTAVSQALGDLQKQRALAPDSPTADRRAAPRVIPASVRDIVPDSQRASFVDLSTRGLPEVGIQDLGSERRRLDEEARAGKSRKDKGKGGAGGGRVDDKDEKNKNRNKGLQLGDLLVSVGGGSKQKIAPGSRINIEV</sequence>
<protein>
    <submittedName>
        <fullName evidence="2">Uncharacterized protein</fullName>
    </submittedName>
</protein>
<feature type="region of interest" description="Disordered" evidence="1">
    <location>
        <begin position="61"/>
        <end position="112"/>
    </location>
</feature>
<name>A0A937X2V1_9BACT</name>
<feature type="compositionally biased region" description="Basic and acidic residues" evidence="1">
    <location>
        <begin position="94"/>
        <end position="103"/>
    </location>
</feature>
<feature type="region of interest" description="Disordered" evidence="1">
    <location>
        <begin position="1"/>
        <end position="31"/>
    </location>
</feature>
<dbReference type="EMBL" id="VGJX01000165">
    <property type="protein sequence ID" value="MBM3274258.1"/>
    <property type="molecule type" value="Genomic_DNA"/>
</dbReference>
<gene>
    <name evidence="2" type="ORF">FJZ00_03840</name>
</gene>
<evidence type="ECO:0000313" key="3">
    <source>
        <dbReference type="Proteomes" id="UP000703893"/>
    </source>
</evidence>
<proteinExistence type="predicted"/>
<evidence type="ECO:0000313" key="2">
    <source>
        <dbReference type="EMBL" id="MBM3274258.1"/>
    </source>
</evidence>